<evidence type="ECO:0000313" key="9">
    <source>
        <dbReference type="Proteomes" id="UP000199382"/>
    </source>
</evidence>
<comment type="similarity">
    <text evidence="1 5">Belongs to the FlgD family.</text>
</comment>
<evidence type="ECO:0000256" key="6">
    <source>
        <dbReference type="SAM" id="MobiDB-lite"/>
    </source>
</evidence>
<protein>
    <recommendedName>
        <fullName evidence="2 5">Basal-body rod modification protein FlgD</fullName>
    </recommendedName>
</protein>
<organism evidence="8 9">
    <name type="scientific">Aliiruegeria lutimaris</name>
    <dbReference type="NCBI Taxonomy" id="571298"/>
    <lineage>
        <taxon>Bacteria</taxon>
        <taxon>Pseudomonadati</taxon>
        <taxon>Pseudomonadota</taxon>
        <taxon>Alphaproteobacteria</taxon>
        <taxon>Rhodobacterales</taxon>
        <taxon>Roseobacteraceae</taxon>
        <taxon>Aliiruegeria</taxon>
    </lineage>
</organism>
<evidence type="ECO:0000256" key="3">
    <source>
        <dbReference type="ARBA" id="ARBA00022795"/>
    </source>
</evidence>
<reference evidence="8 9" key="1">
    <citation type="submission" date="2016-10" db="EMBL/GenBank/DDBJ databases">
        <authorList>
            <person name="de Groot N.N."/>
        </authorList>
    </citation>
    <scope>NUCLEOTIDE SEQUENCE [LARGE SCALE GENOMIC DNA]</scope>
    <source>
        <strain evidence="8 9">DSM 25294</strain>
    </source>
</reference>
<dbReference type="Pfam" id="PF03963">
    <property type="entry name" value="FlgD"/>
    <property type="match status" value="1"/>
</dbReference>
<keyword evidence="8" id="KW-0966">Cell projection</keyword>
<dbReference type="Gene3D" id="2.30.30.910">
    <property type="match status" value="1"/>
</dbReference>
<dbReference type="OrthoDB" id="9785233at2"/>
<feature type="domain" description="FlgD/Vpr Ig-like" evidence="7">
    <location>
        <begin position="108"/>
        <end position="172"/>
    </location>
</feature>
<sequence>MTSVSAATHTGTVSTTSSALASESLTSEDMDTWLTLMTAQLQNQDPFDPVDSTEYTAQLAQFSAVEQQVETNELLSELISVFTSSDLASMAEWVGKEVRIAAPVVYKGDPITIMTQSEPTASYAELVVQDAYGNEVTRYVVASGKDEVKWDGTNDSGQQVSWDSYNFLVESYDSNGELVSTSDAETYVEVIEVQRQNDGYALILPDVTAIAADDVSAVRSIG</sequence>
<dbReference type="AlphaFoldDB" id="A0A1G9JR08"/>
<name>A0A1G9JR08_9RHOB</name>
<dbReference type="InterPro" id="IPR025965">
    <property type="entry name" value="FlgD/Vpr_Ig-like"/>
</dbReference>
<keyword evidence="9" id="KW-1185">Reference proteome</keyword>
<dbReference type="EMBL" id="FNEK01000083">
    <property type="protein sequence ID" value="SDL39655.1"/>
    <property type="molecule type" value="Genomic_DNA"/>
</dbReference>
<accession>A0A1G9JR08</accession>
<keyword evidence="8" id="KW-0282">Flagellum</keyword>
<evidence type="ECO:0000256" key="5">
    <source>
        <dbReference type="RuleBase" id="RU362076"/>
    </source>
</evidence>
<comment type="function">
    <text evidence="4 5">Required for flagellar hook formation. May act as a scaffolding protein.</text>
</comment>
<evidence type="ECO:0000313" key="8">
    <source>
        <dbReference type="EMBL" id="SDL39655.1"/>
    </source>
</evidence>
<evidence type="ECO:0000256" key="1">
    <source>
        <dbReference type="ARBA" id="ARBA00010577"/>
    </source>
</evidence>
<feature type="compositionally biased region" description="Low complexity" evidence="6">
    <location>
        <begin position="14"/>
        <end position="23"/>
    </location>
</feature>
<feature type="compositionally biased region" description="Polar residues" evidence="6">
    <location>
        <begin position="1"/>
        <end position="13"/>
    </location>
</feature>
<evidence type="ECO:0000256" key="2">
    <source>
        <dbReference type="ARBA" id="ARBA00016013"/>
    </source>
</evidence>
<evidence type="ECO:0000256" key="4">
    <source>
        <dbReference type="ARBA" id="ARBA00024746"/>
    </source>
</evidence>
<gene>
    <name evidence="8" type="ORF">SAMN04488026_10832</name>
</gene>
<proteinExistence type="inferred from homology"/>
<dbReference type="Pfam" id="PF13860">
    <property type="entry name" value="FlgD_ig"/>
    <property type="match status" value="1"/>
</dbReference>
<dbReference type="InterPro" id="IPR005648">
    <property type="entry name" value="FlgD"/>
</dbReference>
<feature type="region of interest" description="Disordered" evidence="6">
    <location>
        <begin position="1"/>
        <end position="23"/>
    </location>
</feature>
<keyword evidence="8" id="KW-0969">Cilium</keyword>
<dbReference type="Gene3D" id="2.60.40.4070">
    <property type="match status" value="1"/>
</dbReference>
<dbReference type="STRING" id="571298.SAMN04488026_10832"/>
<evidence type="ECO:0000259" key="7">
    <source>
        <dbReference type="Pfam" id="PF13860"/>
    </source>
</evidence>
<dbReference type="Proteomes" id="UP000199382">
    <property type="component" value="Unassembled WGS sequence"/>
</dbReference>
<dbReference type="GO" id="GO:0044781">
    <property type="term" value="P:bacterial-type flagellum organization"/>
    <property type="evidence" value="ECO:0007669"/>
    <property type="project" value="UniProtKB-UniRule"/>
</dbReference>
<keyword evidence="3 5" id="KW-1005">Bacterial flagellum biogenesis</keyword>
<dbReference type="RefSeq" id="WP_093163416.1">
    <property type="nucleotide sequence ID" value="NZ_FNEK01000083.1"/>
</dbReference>